<dbReference type="PANTHER" id="PTHR11035:SF35">
    <property type="entry name" value="VERY-LONG-CHAIN (3R)-3-HYDROXYACYL-COA DEHYDRATASE"/>
    <property type="match status" value="1"/>
</dbReference>
<sequence>MTLKLCPFVYWAQNESIITLKVDLKEVKSPKISLKSNEITFSGYGLGAQGLHEYNFNLNFYCDIDTDGSSYKVVDSKVDFIIKKAEKNWWPRLISQPQKPHWLKIDFDRWRSEDDLDLDDDDKEAMARDITKDYPDMYDKLHKQEYGYRKEQGKKVYLILYNMLQFVGYLYILLVMGVRYSRDGPESMRGTYETVGNAFKFCQLLQYLEVMHPLFGYTKGGVLMPFIQVSGRAFILFAMIDYEERMQTKPVVFYLFFIWALIEIVRYPYYLTQLVNINFSILTWLRYTIWIPLYPLGIMCESIIVLRNIPYFEETKRFTIEMPNSYNFTFHMPTFMKIYLLVLILPGMYFMMNHMSKTRSNKLGPKKWKKSC</sequence>
<evidence type="ECO:0000256" key="12">
    <source>
        <dbReference type="ARBA" id="ARBA00023136"/>
    </source>
</evidence>
<dbReference type="EC" id="4.2.1.134" evidence="4 16"/>
<keyword evidence="11 16" id="KW-0443">Lipid metabolism</keyword>
<dbReference type="GO" id="GO:0030497">
    <property type="term" value="P:fatty acid elongation"/>
    <property type="evidence" value="ECO:0007669"/>
    <property type="project" value="TreeGrafter"/>
</dbReference>
<keyword evidence="8 16" id="KW-0276">Fatty acid metabolism</keyword>
<dbReference type="GO" id="GO:0005789">
    <property type="term" value="C:endoplasmic reticulum membrane"/>
    <property type="evidence" value="ECO:0007669"/>
    <property type="project" value="UniProtKB-SubCell"/>
</dbReference>
<evidence type="ECO:0000256" key="3">
    <source>
        <dbReference type="ARBA" id="ARBA00007811"/>
    </source>
</evidence>
<dbReference type="InterPro" id="IPR007052">
    <property type="entry name" value="CS_dom"/>
</dbReference>
<evidence type="ECO:0000256" key="8">
    <source>
        <dbReference type="ARBA" id="ARBA00022832"/>
    </source>
</evidence>
<keyword evidence="7 16" id="KW-0256">Endoplasmic reticulum</keyword>
<evidence type="ECO:0000256" key="2">
    <source>
        <dbReference type="ARBA" id="ARBA00005194"/>
    </source>
</evidence>
<protein>
    <recommendedName>
        <fullName evidence="4 16">Very-long-chain (3R)-3-hydroxyacyl-CoA dehydratase</fullName>
        <ecNumber evidence="4 16">4.2.1.134</ecNumber>
    </recommendedName>
</protein>
<dbReference type="AlphaFoldDB" id="U5ENU0"/>
<dbReference type="Gene3D" id="2.60.40.790">
    <property type="match status" value="1"/>
</dbReference>
<evidence type="ECO:0000256" key="5">
    <source>
        <dbReference type="ARBA" id="ARBA00022516"/>
    </source>
</evidence>
<comment type="pathway">
    <text evidence="2 16">Lipid metabolism; fatty acid biosynthesis.</text>
</comment>
<dbReference type="Pfam" id="PF04387">
    <property type="entry name" value="PTPLA"/>
    <property type="match status" value="1"/>
</dbReference>
<comment type="function">
    <text evidence="16">Catalyzes the third of the four reactions of the long-chain fatty acids elongation cycle. This endoplasmic reticulum-bound enzymatic process, allows the addition of two carbons to the chain of long- and very long-chain fatty acids/VLCFAs per cycle. This enzyme catalyzes the dehydration of the 3-hydroxyacyl-CoA intermediate into trans-2,3-enoyl-CoA, within each cycle of fatty acid elongation. Thereby, it participates to the production of VLCFAs of different chain lengths that are involved in multiple biological processes as precursors of membrane lipids and lipid mediators.</text>
</comment>
<dbReference type="InterPro" id="IPR008978">
    <property type="entry name" value="HSP20-like_chaperone"/>
</dbReference>
<keyword evidence="5 16" id="KW-0444">Lipid biosynthesis</keyword>
<evidence type="ECO:0000256" key="16">
    <source>
        <dbReference type="RuleBase" id="RU363109"/>
    </source>
</evidence>
<dbReference type="GO" id="GO:0030148">
    <property type="term" value="P:sphingolipid biosynthetic process"/>
    <property type="evidence" value="ECO:0007669"/>
    <property type="project" value="TreeGrafter"/>
</dbReference>
<feature type="transmembrane region" description="Helical" evidence="16">
    <location>
        <begin position="330"/>
        <end position="352"/>
    </location>
</feature>
<dbReference type="GO" id="GO:0102158">
    <property type="term" value="F:very-long-chain (3R)-3-hydroxyacyl-CoA dehydratase activity"/>
    <property type="evidence" value="ECO:0007669"/>
    <property type="project" value="UniProtKB-EC"/>
</dbReference>
<evidence type="ECO:0000256" key="11">
    <source>
        <dbReference type="ARBA" id="ARBA00023098"/>
    </source>
</evidence>
<proteinExistence type="evidence at transcript level"/>
<feature type="domain" description="CS" evidence="17">
    <location>
        <begin position="4"/>
        <end position="94"/>
    </location>
</feature>
<dbReference type="InterPro" id="IPR007482">
    <property type="entry name" value="Tyr_Pase-like_PTPLA"/>
</dbReference>
<evidence type="ECO:0000313" key="18">
    <source>
        <dbReference type="EMBL" id="JAB59420.1"/>
    </source>
</evidence>
<comment type="similarity">
    <text evidence="15">Belongs to the p23/wos2 family.</text>
</comment>
<dbReference type="PANTHER" id="PTHR11035">
    <property type="entry name" value="VERY-LONG-CHAIN (3R)-3-HYDROXYACYL-COA DEHYDRATASE"/>
    <property type="match status" value="1"/>
</dbReference>
<reference evidence="18" key="1">
    <citation type="journal article" date="2014" name="Insect Biochem. Mol. Biol.">
        <title>An insight into the sialome of the frog biting fly, Corethrella appendiculata.</title>
        <authorList>
            <person name="Ribeiro J.M.C."/>
            <person name="Chagas A.C."/>
            <person name="Pham V.M."/>
            <person name="Lounibos L.P."/>
            <person name="Calvo E."/>
        </authorList>
    </citation>
    <scope>NUCLEOTIDE SEQUENCE</scope>
    <source>
        <tissue evidence="18">Salivary glands</tissue>
    </source>
</reference>
<evidence type="ECO:0000256" key="9">
    <source>
        <dbReference type="ARBA" id="ARBA00022989"/>
    </source>
</evidence>
<comment type="similarity">
    <text evidence="3 16">Belongs to the very long-chain fatty acids dehydratase HACD family.</text>
</comment>
<dbReference type="GO" id="GO:0042761">
    <property type="term" value="P:very long-chain fatty acid biosynthetic process"/>
    <property type="evidence" value="ECO:0007669"/>
    <property type="project" value="TreeGrafter"/>
</dbReference>
<feature type="transmembrane region" description="Helical" evidence="16">
    <location>
        <begin position="289"/>
        <end position="309"/>
    </location>
</feature>
<keyword evidence="13 16" id="KW-0275">Fatty acid biosynthesis</keyword>
<dbReference type="PROSITE" id="PS51203">
    <property type="entry name" value="CS"/>
    <property type="match status" value="1"/>
</dbReference>
<dbReference type="Pfam" id="PF04969">
    <property type="entry name" value="CS"/>
    <property type="match status" value="1"/>
</dbReference>
<keyword evidence="9 16" id="KW-1133">Transmembrane helix</keyword>
<evidence type="ECO:0000256" key="14">
    <source>
        <dbReference type="ARBA" id="ARBA00023239"/>
    </source>
</evidence>
<keyword evidence="12 16" id="KW-0472">Membrane</keyword>
<organism evidence="18">
    <name type="scientific">Corethrella appendiculata</name>
    <dbReference type="NCBI Taxonomy" id="1370023"/>
    <lineage>
        <taxon>Eukaryota</taxon>
        <taxon>Metazoa</taxon>
        <taxon>Ecdysozoa</taxon>
        <taxon>Arthropoda</taxon>
        <taxon>Hexapoda</taxon>
        <taxon>Insecta</taxon>
        <taxon>Pterygota</taxon>
        <taxon>Neoptera</taxon>
        <taxon>Endopterygota</taxon>
        <taxon>Diptera</taxon>
        <taxon>Nematocera</taxon>
        <taxon>Culicoidea</taxon>
        <taxon>Chaoboridae</taxon>
        <taxon>Corethrella</taxon>
    </lineage>
</organism>
<evidence type="ECO:0000256" key="13">
    <source>
        <dbReference type="ARBA" id="ARBA00023160"/>
    </source>
</evidence>
<evidence type="ECO:0000256" key="7">
    <source>
        <dbReference type="ARBA" id="ARBA00022824"/>
    </source>
</evidence>
<feature type="transmembrane region" description="Helical" evidence="16">
    <location>
        <begin position="221"/>
        <end position="239"/>
    </location>
</feature>
<feature type="transmembrane region" description="Helical" evidence="16">
    <location>
        <begin position="156"/>
        <end position="178"/>
    </location>
</feature>
<dbReference type="CDD" id="cd06465">
    <property type="entry name" value="p23_hB-ind1_like"/>
    <property type="match status" value="1"/>
</dbReference>
<dbReference type="FunFam" id="2.60.40.790:FF:000013">
    <property type="entry name" value="Very-long-chain (3R)-3-hydroxyacyl-CoA dehydratase"/>
    <property type="match status" value="1"/>
</dbReference>
<evidence type="ECO:0000259" key="17">
    <source>
        <dbReference type="PROSITE" id="PS51203"/>
    </source>
</evidence>
<evidence type="ECO:0000256" key="6">
    <source>
        <dbReference type="ARBA" id="ARBA00022692"/>
    </source>
</evidence>
<dbReference type="UniPathway" id="UPA00094"/>
<dbReference type="SUPFAM" id="SSF49764">
    <property type="entry name" value="HSP20-like chaperones"/>
    <property type="match status" value="1"/>
</dbReference>
<comment type="catalytic activity">
    <reaction evidence="16">
        <text>a very-long-chain (3R)-3-hydroxyacyl-CoA = a very-long-chain (2E)-enoyl-CoA + H2O</text>
        <dbReference type="Rhea" id="RHEA:45812"/>
        <dbReference type="ChEBI" id="CHEBI:15377"/>
        <dbReference type="ChEBI" id="CHEBI:83728"/>
        <dbReference type="ChEBI" id="CHEBI:85440"/>
        <dbReference type="EC" id="4.2.1.134"/>
    </reaction>
</comment>
<name>U5ENU0_9DIPT</name>
<keyword evidence="14 16" id="KW-0456">Lyase</keyword>
<keyword evidence="10" id="KW-0175">Coiled coil</keyword>
<evidence type="ECO:0000256" key="1">
    <source>
        <dbReference type="ARBA" id="ARBA00004477"/>
    </source>
</evidence>
<comment type="subcellular location">
    <subcellularLocation>
        <location evidence="1 16">Endoplasmic reticulum membrane</location>
        <topology evidence="1 16">Multi-pass membrane protein</topology>
    </subcellularLocation>
</comment>
<feature type="transmembrane region" description="Helical" evidence="16">
    <location>
        <begin position="251"/>
        <end position="269"/>
    </location>
</feature>
<evidence type="ECO:0000256" key="10">
    <source>
        <dbReference type="ARBA" id="ARBA00023054"/>
    </source>
</evidence>
<keyword evidence="6 16" id="KW-0812">Transmembrane</keyword>
<evidence type="ECO:0000256" key="15">
    <source>
        <dbReference type="ARBA" id="ARBA00025733"/>
    </source>
</evidence>
<accession>U5ENU0</accession>
<dbReference type="EMBL" id="GANO01000451">
    <property type="protein sequence ID" value="JAB59420.1"/>
    <property type="molecule type" value="mRNA"/>
</dbReference>
<evidence type="ECO:0000256" key="4">
    <source>
        <dbReference type="ARBA" id="ARBA00013122"/>
    </source>
</evidence>